<evidence type="ECO:0000256" key="6">
    <source>
        <dbReference type="ARBA" id="ARBA00023033"/>
    </source>
</evidence>
<evidence type="ECO:0000256" key="1">
    <source>
        <dbReference type="ARBA" id="ARBA00001971"/>
    </source>
</evidence>
<organism evidence="7 8">
    <name type="scientific">Diaporthe australafricana</name>
    <dbReference type="NCBI Taxonomy" id="127596"/>
    <lineage>
        <taxon>Eukaryota</taxon>
        <taxon>Fungi</taxon>
        <taxon>Dikarya</taxon>
        <taxon>Ascomycota</taxon>
        <taxon>Pezizomycotina</taxon>
        <taxon>Sordariomycetes</taxon>
        <taxon>Sordariomycetidae</taxon>
        <taxon>Diaporthales</taxon>
        <taxon>Diaporthaceae</taxon>
        <taxon>Diaporthe</taxon>
    </lineage>
</organism>
<keyword evidence="5" id="KW-0408">Iron</keyword>
<name>A0ABR3WJI5_9PEZI</name>
<keyword evidence="8" id="KW-1185">Reference proteome</keyword>
<keyword evidence="3" id="KW-0349">Heme</keyword>
<keyword evidence="6" id="KW-0560">Oxidoreductase</keyword>
<comment type="caution">
    <text evidence="7">The sequence shown here is derived from an EMBL/GenBank/DDBJ whole genome shotgun (WGS) entry which is preliminary data.</text>
</comment>
<keyword evidence="4" id="KW-0479">Metal-binding</keyword>
<reference evidence="7 8" key="1">
    <citation type="journal article" date="2024" name="IMA Fungus">
        <title>IMA Genome - F19 : A genome assembly and annotation guide to empower mycologists, including annotated draft genome sequences of Ceratocystis pirilliformis, Diaporthe australafricana, Fusarium ophioides, Paecilomyces lecythidis, and Sporothrix stenoceras.</title>
        <authorList>
            <person name="Aylward J."/>
            <person name="Wilson A.M."/>
            <person name="Visagie C.M."/>
            <person name="Spraker J."/>
            <person name="Barnes I."/>
            <person name="Buitendag C."/>
            <person name="Ceriani C."/>
            <person name="Del Mar Angel L."/>
            <person name="du Plessis D."/>
            <person name="Fuchs T."/>
            <person name="Gasser K."/>
            <person name="Kramer D."/>
            <person name="Li W."/>
            <person name="Munsamy K."/>
            <person name="Piso A."/>
            <person name="Price J.L."/>
            <person name="Sonnekus B."/>
            <person name="Thomas C."/>
            <person name="van der Nest A."/>
            <person name="van Dijk A."/>
            <person name="van Heerden A."/>
            <person name="van Vuuren N."/>
            <person name="Yilmaz N."/>
            <person name="Duong T.A."/>
            <person name="van der Merwe N.A."/>
            <person name="Wingfield M.J."/>
            <person name="Wingfield B.D."/>
        </authorList>
    </citation>
    <scope>NUCLEOTIDE SEQUENCE [LARGE SCALE GENOMIC DNA]</scope>
    <source>
        <strain evidence="7 8">CMW 18300</strain>
    </source>
</reference>
<evidence type="ECO:0008006" key="9">
    <source>
        <dbReference type="Google" id="ProtNLM"/>
    </source>
</evidence>
<dbReference type="InterPro" id="IPR001128">
    <property type="entry name" value="Cyt_P450"/>
</dbReference>
<dbReference type="InterPro" id="IPR050121">
    <property type="entry name" value="Cytochrome_P450_monoxygenase"/>
</dbReference>
<dbReference type="Gene3D" id="1.10.630.10">
    <property type="entry name" value="Cytochrome P450"/>
    <property type="match status" value="1"/>
</dbReference>
<evidence type="ECO:0000313" key="7">
    <source>
        <dbReference type="EMBL" id="KAL1863137.1"/>
    </source>
</evidence>
<dbReference type="PANTHER" id="PTHR24305">
    <property type="entry name" value="CYTOCHROME P450"/>
    <property type="match status" value="1"/>
</dbReference>
<evidence type="ECO:0000256" key="3">
    <source>
        <dbReference type="ARBA" id="ARBA00022617"/>
    </source>
</evidence>
<dbReference type="InterPro" id="IPR036396">
    <property type="entry name" value="Cyt_P450_sf"/>
</dbReference>
<proteinExistence type="inferred from homology"/>
<protein>
    <recommendedName>
        <fullName evidence="9">Cytochrome P450</fullName>
    </recommendedName>
</protein>
<accession>A0ABR3WJI5</accession>
<comment type="similarity">
    <text evidence="2">Belongs to the cytochrome P450 family.</text>
</comment>
<dbReference type="PRINTS" id="PR00465">
    <property type="entry name" value="EP450IV"/>
</dbReference>
<evidence type="ECO:0000256" key="2">
    <source>
        <dbReference type="ARBA" id="ARBA00010617"/>
    </source>
</evidence>
<dbReference type="Pfam" id="PF00067">
    <property type="entry name" value="p450"/>
    <property type="match status" value="1"/>
</dbReference>
<keyword evidence="6" id="KW-0503">Monooxygenase</keyword>
<sequence>MSHPIPQPKGLPLVGNVLDVNPSNTWQSLQRLSEKHGEIFQIKVLGSTVVFVAGAALAEELCDEKRFRKYVGGPIVEIRRAVHDALFTAYDDEETWGVAHRIIAPRLTPAAVRDWYGEVVGCAGELIGKWKGLGGSDGGASGGDGVLLIDELNRLNLEATTLTMFGKKLNCIAAKESHPMLQGMEDSTSEAMKRPTRPGLFNWLFFGSKFKRGIKVMREDYAADLVYYRKQNPTSRRDLLWALMEGKDDQTGKGLTESQVVDEIVSMPIGSSTAPGLVASAVYFLVKNKDSLAKARKELDQVVGPWPGQGAPGDAAQIQADHLPQLKYIEGIVRESLRLSFAAPGFNIEPLPRPKGPSGDADKSPILLAGGKYQVAHDQAMIIVLAGVNRDPAVFEDPLSFKPERMMGEAFEDLPSGVKKWYGNGKRECIGKHWAWQFNMAVTAMLIRECDFEMVDPDWQLDGHQDGWFNLRPVGFRVRVKPRAS</sequence>
<evidence type="ECO:0000256" key="5">
    <source>
        <dbReference type="ARBA" id="ARBA00023004"/>
    </source>
</evidence>
<evidence type="ECO:0000256" key="4">
    <source>
        <dbReference type="ARBA" id="ARBA00022723"/>
    </source>
</evidence>
<gene>
    <name evidence="7" type="ORF">Daus18300_008130</name>
</gene>
<dbReference type="SUPFAM" id="SSF48264">
    <property type="entry name" value="Cytochrome P450"/>
    <property type="match status" value="1"/>
</dbReference>
<dbReference type="Proteomes" id="UP001583177">
    <property type="component" value="Unassembled WGS sequence"/>
</dbReference>
<dbReference type="EMBL" id="JAWRVE010000074">
    <property type="protein sequence ID" value="KAL1863137.1"/>
    <property type="molecule type" value="Genomic_DNA"/>
</dbReference>
<comment type="cofactor">
    <cofactor evidence="1">
        <name>heme</name>
        <dbReference type="ChEBI" id="CHEBI:30413"/>
    </cofactor>
</comment>
<evidence type="ECO:0000313" key="8">
    <source>
        <dbReference type="Proteomes" id="UP001583177"/>
    </source>
</evidence>
<dbReference type="InterPro" id="IPR002403">
    <property type="entry name" value="Cyt_P450_E_grp-IV"/>
</dbReference>
<dbReference type="PANTHER" id="PTHR24305:SF108">
    <property type="entry name" value="P450, PUTATIVE (EUROFUNG)-RELATED"/>
    <property type="match status" value="1"/>
</dbReference>